<keyword evidence="2" id="KW-1185">Reference proteome</keyword>
<dbReference type="InterPro" id="IPR002110">
    <property type="entry name" value="Ankyrin_rpt"/>
</dbReference>
<dbReference type="PANTHER" id="PTHR24121:SF19">
    <property type="entry name" value="OS11G0247700 PROTEIN"/>
    <property type="match status" value="1"/>
</dbReference>
<dbReference type="Gene3D" id="1.25.40.20">
    <property type="entry name" value="Ankyrin repeat-containing domain"/>
    <property type="match status" value="1"/>
</dbReference>
<evidence type="ECO:0000313" key="2">
    <source>
        <dbReference type="Proteomes" id="UP000623129"/>
    </source>
</evidence>
<dbReference type="Proteomes" id="UP000623129">
    <property type="component" value="Unassembled WGS sequence"/>
</dbReference>
<protein>
    <submittedName>
        <fullName evidence="1">Ankyrin repeat-containing protein</fullName>
    </submittedName>
</protein>
<organism evidence="1 2">
    <name type="scientific">Carex littledalei</name>
    <dbReference type="NCBI Taxonomy" id="544730"/>
    <lineage>
        <taxon>Eukaryota</taxon>
        <taxon>Viridiplantae</taxon>
        <taxon>Streptophyta</taxon>
        <taxon>Embryophyta</taxon>
        <taxon>Tracheophyta</taxon>
        <taxon>Spermatophyta</taxon>
        <taxon>Magnoliopsida</taxon>
        <taxon>Liliopsida</taxon>
        <taxon>Poales</taxon>
        <taxon>Cyperaceae</taxon>
        <taxon>Cyperoideae</taxon>
        <taxon>Cariceae</taxon>
        <taxon>Carex</taxon>
        <taxon>Carex subgen. Euthyceras</taxon>
    </lineage>
</organism>
<dbReference type="InterPro" id="IPR036770">
    <property type="entry name" value="Ankyrin_rpt-contain_sf"/>
</dbReference>
<comment type="caution">
    <text evidence="1">The sequence shown here is derived from an EMBL/GenBank/DDBJ whole genome shotgun (WGS) entry which is preliminary data.</text>
</comment>
<name>A0A833VGG3_9POAL</name>
<proteinExistence type="predicted"/>
<reference evidence="1" key="1">
    <citation type="submission" date="2020-01" db="EMBL/GenBank/DDBJ databases">
        <title>Genome sequence of Kobresia littledalei, the first chromosome-level genome in the family Cyperaceae.</title>
        <authorList>
            <person name="Qu G."/>
        </authorList>
    </citation>
    <scope>NUCLEOTIDE SEQUENCE</scope>
    <source>
        <strain evidence="1">C.B.Clarke</strain>
        <tissue evidence="1">Leaf</tissue>
    </source>
</reference>
<dbReference type="PANTHER" id="PTHR24121">
    <property type="entry name" value="NO MECHANORECEPTOR POTENTIAL C, ISOFORM D-RELATED"/>
    <property type="match status" value="1"/>
</dbReference>
<accession>A0A833VGG3</accession>
<dbReference type="OrthoDB" id="673817at2759"/>
<sequence>MSISASLASPACPSDILMDRQLLKACTKGDFSLCNHLILANPDILLSTTPHSNNCLHIAAMLGHEEFAKEVWSRAPSLFSGTNIDGETPLIAALMVANLSLASDIITAASRYMQHDDLEEGRPLNRMLLKVDRRGESALHHAMRNGFENLALQLLDIEPQLSEQVKNTGESAMYMAARRGYSRVVKRLLEIPFSAVSGPGDESALHGATKFKHAESEVKSKKYSFRVVKLRTL</sequence>
<dbReference type="AlphaFoldDB" id="A0A833VGG3"/>
<gene>
    <name evidence="1" type="ORF">FCM35_KLT16453</name>
</gene>
<dbReference type="SMART" id="SM00248">
    <property type="entry name" value="ANK"/>
    <property type="match status" value="4"/>
</dbReference>
<dbReference type="SUPFAM" id="SSF48403">
    <property type="entry name" value="Ankyrin repeat"/>
    <property type="match status" value="1"/>
</dbReference>
<dbReference type="EMBL" id="SWLB01000004">
    <property type="protein sequence ID" value="KAF3338982.1"/>
    <property type="molecule type" value="Genomic_DNA"/>
</dbReference>
<evidence type="ECO:0000313" key="1">
    <source>
        <dbReference type="EMBL" id="KAF3338982.1"/>
    </source>
</evidence>
<dbReference type="Pfam" id="PF12796">
    <property type="entry name" value="Ank_2"/>
    <property type="match status" value="2"/>
</dbReference>